<name>A0A5J6ZA43_9CORY</name>
<dbReference type="RefSeq" id="WP_151902594.1">
    <property type="nucleotide sequence ID" value="NZ_CP045032.1"/>
</dbReference>
<dbReference type="KEGG" id="cuo:CUROG_04100"/>
<evidence type="ECO:0000313" key="4">
    <source>
        <dbReference type="Proteomes" id="UP000326711"/>
    </source>
</evidence>
<keyword evidence="2" id="KW-0472">Membrane</keyword>
<dbReference type="Proteomes" id="UP000326711">
    <property type="component" value="Chromosome"/>
</dbReference>
<feature type="compositionally biased region" description="Acidic residues" evidence="1">
    <location>
        <begin position="220"/>
        <end position="229"/>
    </location>
</feature>
<keyword evidence="2" id="KW-1133">Transmembrane helix</keyword>
<dbReference type="AlphaFoldDB" id="A0A5J6ZA43"/>
<dbReference type="OrthoDB" id="4372702at2"/>
<reference evidence="4" key="1">
    <citation type="submission" date="2019-10" db="EMBL/GenBank/DDBJ databases">
        <title>Complete genome sequence of Corynebacterium urogenitalis DSM 108747, isolated from the genital tract of a cow.</title>
        <authorList>
            <person name="Ruckert C."/>
            <person name="Ballas P."/>
            <person name="Wagener K."/>
            <person name="Drillich M."/>
            <person name="Kaempfer P."/>
            <person name="Busse H.-J."/>
            <person name="Ehling-Schulz M."/>
        </authorList>
    </citation>
    <scope>NUCLEOTIDE SEQUENCE [LARGE SCALE GENOMIC DNA]</scope>
    <source>
        <strain evidence="4">LMM 1652</strain>
    </source>
</reference>
<gene>
    <name evidence="3" type="ORF">CUROG_04100</name>
</gene>
<evidence type="ECO:0000256" key="2">
    <source>
        <dbReference type="SAM" id="Phobius"/>
    </source>
</evidence>
<protein>
    <submittedName>
        <fullName evidence="3">Tryptophan-associated transmembrane protein</fullName>
    </submittedName>
</protein>
<keyword evidence="4" id="KW-1185">Reference proteome</keyword>
<feature type="region of interest" description="Disordered" evidence="1">
    <location>
        <begin position="207"/>
        <end position="229"/>
    </location>
</feature>
<evidence type="ECO:0000313" key="3">
    <source>
        <dbReference type="EMBL" id="QFQ02199.1"/>
    </source>
</evidence>
<evidence type="ECO:0000256" key="1">
    <source>
        <dbReference type="SAM" id="MobiDB-lite"/>
    </source>
</evidence>
<dbReference type="InterPro" id="IPR011746">
    <property type="entry name" value="Trp_synth-assoc_CHP"/>
</dbReference>
<dbReference type="EMBL" id="CP045032">
    <property type="protein sequence ID" value="QFQ02199.1"/>
    <property type="molecule type" value="Genomic_DNA"/>
</dbReference>
<organism evidence="3 4">
    <name type="scientific">Corynebacterium urogenitale</name>
    <dbReference type="NCBI Taxonomy" id="2487892"/>
    <lineage>
        <taxon>Bacteria</taxon>
        <taxon>Bacillati</taxon>
        <taxon>Actinomycetota</taxon>
        <taxon>Actinomycetes</taxon>
        <taxon>Mycobacteriales</taxon>
        <taxon>Corynebacteriaceae</taxon>
        <taxon>Corynebacterium</taxon>
    </lineage>
</organism>
<accession>A0A5J6ZA43</accession>
<feature type="transmembrane region" description="Helical" evidence="2">
    <location>
        <begin position="86"/>
        <end position="106"/>
    </location>
</feature>
<sequence length="229" mass="24119">MAKAELSPVAKRNRRIAMILVVLAAAGLWASGRMKYVTASIFDDKSGDSVRTLAGSVWDPATTPLALAMLACLILSLAMQPVVRRVLGGLVVLLAATASFRSVMLLTSDVDLARVHDLLASGAATQKQSDPQTIAEWAQVVDAQVHYAPVVLAIVAAALGVIGGVILIMRPGEKSEGNSRYLTPEARRQSVHEDLAANPDSGRVLWDALDAGVDPTDNPGDGDDFSPRA</sequence>
<proteinExistence type="predicted"/>
<keyword evidence="2 3" id="KW-0812">Transmembrane</keyword>
<dbReference type="Pfam" id="PF09534">
    <property type="entry name" value="Trp_oprn_chp"/>
    <property type="match status" value="1"/>
</dbReference>
<dbReference type="NCBIfam" id="TIGR02234">
    <property type="entry name" value="trp_oprn_chp"/>
    <property type="match status" value="1"/>
</dbReference>
<feature type="transmembrane region" description="Helical" evidence="2">
    <location>
        <begin position="147"/>
        <end position="169"/>
    </location>
</feature>
<dbReference type="InterPro" id="IPR019051">
    <property type="entry name" value="Trp_biosyn_TM_oprn/chp"/>
</dbReference>
<feature type="transmembrane region" description="Helical" evidence="2">
    <location>
        <begin position="63"/>
        <end position="79"/>
    </location>
</feature>